<evidence type="ECO:0000313" key="1">
    <source>
        <dbReference type="EMBL" id="KAG0256454.1"/>
    </source>
</evidence>
<accession>A0A9P6PY37</accession>
<comment type="caution">
    <text evidence="1">The sequence shown here is derived from an EMBL/GenBank/DDBJ whole genome shotgun (WGS) entry which is preliminary data.</text>
</comment>
<dbReference type="AlphaFoldDB" id="A0A9P6PY37"/>
<evidence type="ECO:0000313" key="2">
    <source>
        <dbReference type="Proteomes" id="UP000726737"/>
    </source>
</evidence>
<name>A0A9P6PY37_9FUNG</name>
<proteinExistence type="predicted"/>
<protein>
    <submittedName>
        <fullName evidence="1">Uncharacterized protein</fullName>
    </submittedName>
</protein>
<dbReference type="Proteomes" id="UP000726737">
    <property type="component" value="Unassembled WGS sequence"/>
</dbReference>
<organism evidence="1 2">
    <name type="scientific">Mortierella polycephala</name>
    <dbReference type="NCBI Taxonomy" id="41804"/>
    <lineage>
        <taxon>Eukaryota</taxon>
        <taxon>Fungi</taxon>
        <taxon>Fungi incertae sedis</taxon>
        <taxon>Mucoromycota</taxon>
        <taxon>Mortierellomycotina</taxon>
        <taxon>Mortierellomycetes</taxon>
        <taxon>Mortierellales</taxon>
        <taxon>Mortierellaceae</taxon>
        <taxon>Mortierella</taxon>
    </lineage>
</organism>
<gene>
    <name evidence="1" type="ORF">BG011_004500</name>
</gene>
<dbReference type="EMBL" id="JAAAJA010000298">
    <property type="protein sequence ID" value="KAG0256454.1"/>
    <property type="molecule type" value="Genomic_DNA"/>
</dbReference>
<dbReference type="OrthoDB" id="2415740at2759"/>
<feature type="non-terminal residue" evidence="1">
    <location>
        <position position="56"/>
    </location>
</feature>
<keyword evidence="2" id="KW-1185">Reference proteome</keyword>
<reference evidence="1" key="1">
    <citation type="journal article" date="2020" name="Fungal Divers.">
        <title>Resolving the Mortierellaceae phylogeny through synthesis of multi-gene phylogenetics and phylogenomics.</title>
        <authorList>
            <person name="Vandepol N."/>
            <person name="Liber J."/>
            <person name="Desiro A."/>
            <person name="Na H."/>
            <person name="Kennedy M."/>
            <person name="Barry K."/>
            <person name="Grigoriev I.V."/>
            <person name="Miller A.N."/>
            <person name="O'Donnell K."/>
            <person name="Stajich J.E."/>
            <person name="Bonito G."/>
        </authorList>
    </citation>
    <scope>NUCLEOTIDE SEQUENCE</scope>
    <source>
        <strain evidence="1">KOD948</strain>
    </source>
</reference>
<sequence>MNNDPVDATWCDNMKAAMVHQGATCWGDCHTKSGAKFWCAKYLMNDPVCANYRWNT</sequence>